<gene>
    <name evidence="3" type="ORF">HQM25_14950</name>
</gene>
<proteinExistence type="predicted"/>
<dbReference type="Proteomes" id="UP000502498">
    <property type="component" value="Chromosome"/>
</dbReference>
<dbReference type="GO" id="GO:0080120">
    <property type="term" value="P:CAAX-box protein maturation"/>
    <property type="evidence" value="ECO:0007669"/>
    <property type="project" value="UniProtKB-ARBA"/>
</dbReference>
<organism evidence="3 4">
    <name type="scientific">Microbacterium hominis</name>
    <dbReference type="NCBI Taxonomy" id="162426"/>
    <lineage>
        <taxon>Bacteria</taxon>
        <taxon>Bacillati</taxon>
        <taxon>Actinomycetota</taxon>
        <taxon>Actinomycetes</taxon>
        <taxon>Micrococcales</taxon>
        <taxon>Microbacteriaceae</taxon>
        <taxon>Microbacterium</taxon>
    </lineage>
</organism>
<keyword evidence="3" id="KW-0645">Protease</keyword>
<keyword evidence="3" id="KW-0378">Hydrolase</keyword>
<name>A0A7D4UCC3_9MICO</name>
<keyword evidence="1" id="KW-0472">Membrane</keyword>
<feature type="transmembrane region" description="Helical" evidence="1">
    <location>
        <begin position="29"/>
        <end position="48"/>
    </location>
</feature>
<accession>A0A7D4UCC3</accession>
<evidence type="ECO:0000256" key="1">
    <source>
        <dbReference type="SAM" id="Phobius"/>
    </source>
</evidence>
<dbReference type="Pfam" id="PF02517">
    <property type="entry name" value="Rce1-like"/>
    <property type="match status" value="1"/>
</dbReference>
<feature type="transmembrane region" description="Helical" evidence="1">
    <location>
        <begin position="160"/>
        <end position="180"/>
    </location>
</feature>
<reference evidence="3 4" key="1">
    <citation type="submission" date="2020-05" db="EMBL/GenBank/DDBJ databases">
        <title>Strain PA2F3 complete genome.</title>
        <authorList>
            <person name="Kim Y.-S."/>
            <person name="Kim S.-J."/>
            <person name="Jung H.-k."/>
            <person name="Kim S.-E."/>
            <person name="Kim K.-H."/>
        </authorList>
    </citation>
    <scope>NUCLEOTIDE SEQUENCE [LARGE SCALE GENOMIC DNA]</scope>
    <source>
        <strain evidence="3 4">PA2F3</strain>
    </source>
</reference>
<feature type="domain" description="CAAX prenyl protease 2/Lysostaphin resistance protein A-like" evidence="2">
    <location>
        <begin position="126"/>
        <end position="223"/>
    </location>
</feature>
<dbReference type="GO" id="GO:0006508">
    <property type="term" value="P:proteolysis"/>
    <property type="evidence" value="ECO:0007669"/>
    <property type="project" value="UniProtKB-KW"/>
</dbReference>
<dbReference type="InterPro" id="IPR003675">
    <property type="entry name" value="Rce1/LyrA-like_dom"/>
</dbReference>
<sequence>MTDATSTGMANSRRGLGGLRKEAKPIYGLLAYFVYVALLVLVQIAIGPDYTEIADSTENILRGIVAPIGAGIIGIVVLAQWLGWWRPALRDRHHAPRWVIIAPLIMAAICVVNIVNTDLGAFDATYLIVFTVGMLMVGFGEELTTRGLLIVGLRGRFSEVWVWLFSTLLFGAMHSINAFFGQSIMSTAQQVGLTLVFGTGFYLMRRATGSLIWAMLLHALWDWATFANGQHGQPSSIVQLLTIALYVAVIVGLIWAIKGANERLGAPSKSDA</sequence>
<dbReference type="RefSeq" id="WP_172990948.1">
    <property type="nucleotide sequence ID" value="NZ_CP054038.1"/>
</dbReference>
<evidence type="ECO:0000313" key="4">
    <source>
        <dbReference type="Proteomes" id="UP000502498"/>
    </source>
</evidence>
<keyword evidence="3" id="KW-0482">Metalloprotease</keyword>
<keyword evidence="1" id="KW-0812">Transmembrane</keyword>
<feature type="transmembrane region" description="Helical" evidence="1">
    <location>
        <begin position="186"/>
        <end position="204"/>
    </location>
</feature>
<evidence type="ECO:0000259" key="2">
    <source>
        <dbReference type="Pfam" id="PF02517"/>
    </source>
</evidence>
<dbReference type="AlphaFoldDB" id="A0A7D4UCC3"/>
<feature type="transmembrane region" description="Helical" evidence="1">
    <location>
        <begin position="95"/>
        <end position="115"/>
    </location>
</feature>
<keyword evidence="1" id="KW-1133">Transmembrane helix</keyword>
<feature type="transmembrane region" description="Helical" evidence="1">
    <location>
        <begin position="211"/>
        <end position="231"/>
    </location>
</feature>
<feature type="transmembrane region" description="Helical" evidence="1">
    <location>
        <begin position="121"/>
        <end position="139"/>
    </location>
</feature>
<dbReference type="EMBL" id="CP054038">
    <property type="protein sequence ID" value="QKJ20523.1"/>
    <property type="molecule type" value="Genomic_DNA"/>
</dbReference>
<evidence type="ECO:0000313" key="3">
    <source>
        <dbReference type="EMBL" id="QKJ20523.1"/>
    </source>
</evidence>
<dbReference type="GO" id="GO:0008237">
    <property type="term" value="F:metallopeptidase activity"/>
    <property type="evidence" value="ECO:0007669"/>
    <property type="project" value="UniProtKB-KW"/>
</dbReference>
<feature type="transmembrane region" description="Helical" evidence="1">
    <location>
        <begin position="237"/>
        <end position="257"/>
    </location>
</feature>
<protein>
    <submittedName>
        <fullName evidence="3">CPBP family intramembrane metalloprotease</fullName>
    </submittedName>
</protein>
<dbReference type="GO" id="GO:0004175">
    <property type="term" value="F:endopeptidase activity"/>
    <property type="evidence" value="ECO:0007669"/>
    <property type="project" value="UniProtKB-ARBA"/>
</dbReference>
<feature type="transmembrane region" description="Helical" evidence="1">
    <location>
        <begin position="60"/>
        <end position="83"/>
    </location>
</feature>